<keyword evidence="4" id="KW-0560">Oxidoreductase</keyword>
<dbReference type="Pfam" id="PF03015">
    <property type="entry name" value="Sterile"/>
    <property type="match status" value="1"/>
</dbReference>
<feature type="compositionally biased region" description="Low complexity" evidence="5">
    <location>
        <begin position="18"/>
        <end position="35"/>
    </location>
</feature>
<keyword evidence="4" id="KW-0521">NADP</keyword>
<protein>
    <recommendedName>
        <fullName evidence="4">Fatty acyl-CoA reductase</fullName>
        <ecNumber evidence="4">1.2.1.84</ecNumber>
    </recommendedName>
</protein>
<dbReference type="InterPro" id="IPR026055">
    <property type="entry name" value="FAR"/>
</dbReference>
<keyword evidence="2 4" id="KW-0444">Lipid biosynthesis</keyword>
<feature type="domain" description="Thioester reductase (TE)" evidence="7">
    <location>
        <begin position="140"/>
        <end position="410"/>
    </location>
</feature>
<dbReference type="InterPro" id="IPR033640">
    <property type="entry name" value="FAR_C"/>
</dbReference>
<sequence>MDEKARDPSPKNRRKSSRPGPSSSCVSSSGSSRQGSRTEELGAEDGRGDSRGKRSIVDGEDEEQGASLIVLDVKENPCQSWSSPNNIVTTGLRECFAGVWSVCRRFPEPSFNGHVDNWAFKMDRPTTPITAFFKNRSVFITGATGFLGKATVEKLLRTCPEVQTVYILIRPKSGSDVQARLEELLDNSLYDTIRQEDPDVLKKIVPVSGDITLPYLGISEQDQQTLAEEVSVVIHSAATVKFDEKLKLSINVNVQGTKRIVELCKRMSKLAALVHVSTAYANCEREEIDEIVYPPPADPNKLIQCMEWMDDDVVETITPQLIGNKPNTYTYTKALAEHILTVEAQTLPVCIVRPSIVTATWKEPVAGWVDNVNGPTGLIAACGKGVLRTLLCHRNKVADLIPLDFPVNLILSAAWYTAEHKPEGIKVYNCCTGTQNPLLWGDLENWGFKHLVSNPLSDVLWYPAASFKTNKVWHNINDFFIHYVPAYMMDIFASLTGRKPVMLKIYKKITKAVQSLQYFTVNQWQFNTDNMVALYELLSPEDQRMFSFNVREVNWPTYIGKYCLGLRKYIMKDDCSTLPAARKHVRKLYWVHKFTQFFLILIFWRAIMFRCETARQLWSFMFGMVLRMARMLPIGEAI</sequence>
<dbReference type="Gene3D" id="3.40.50.720">
    <property type="entry name" value="NAD(P)-binding Rossmann-like Domain"/>
    <property type="match status" value="1"/>
</dbReference>
<name>A0ABP1RV01_9HEXA</name>
<comment type="catalytic activity">
    <reaction evidence="4">
        <text>a long-chain fatty acyl-CoA + 2 NADPH + 2 H(+) = a long-chain primary fatty alcohol + 2 NADP(+) + CoA</text>
        <dbReference type="Rhea" id="RHEA:52716"/>
        <dbReference type="ChEBI" id="CHEBI:15378"/>
        <dbReference type="ChEBI" id="CHEBI:57287"/>
        <dbReference type="ChEBI" id="CHEBI:57783"/>
        <dbReference type="ChEBI" id="CHEBI:58349"/>
        <dbReference type="ChEBI" id="CHEBI:77396"/>
        <dbReference type="ChEBI" id="CHEBI:83139"/>
        <dbReference type="EC" id="1.2.1.84"/>
    </reaction>
</comment>
<organism evidence="8 9">
    <name type="scientific">Orchesella dallaii</name>
    <dbReference type="NCBI Taxonomy" id="48710"/>
    <lineage>
        <taxon>Eukaryota</taxon>
        <taxon>Metazoa</taxon>
        <taxon>Ecdysozoa</taxon>
        <taxon>Arthropoda</taxon>
        <taxon>Hexapoda</taxon>
        <taxon>Collembola</taxon>
        <taxon>Entomobryomorpha</taxon>
        <taxon>Entomobryoidea</taxon>
        <taxon>Orchesellidae</taxon>
        <taxon>Orchesellinae</taxon>
        <taxon>Orchesella</taxon>
    </lineage>
</organism>
<feature type="domain" description="Fatty acyl-CoA reductase C-terminal" evidence="6">
    <location>
        <begin position="482"/>
        <end position="573"/>
    </location>
</feature>
<proteinExistence type="inferred from homology"/>
<comment type="similarity">
    <text evidence="1 4">Belongs to the fatty acyl-CoA reductase family.</text>
</comment>
<dbReference type="EMBL" id="CAXLJM020000110">
    <property type="protein sequence ID" value="CAL8136104.1"/>
    <property type="molecule type" value="Genomic_DNA"/>
</dbReference>
<gene>
    <name evidence="8" type="ORF">ODALV1_LOCUS26289</name>
</gene>
<accession>A0ABP1RV01</accession>
<dbReference type="CDD" id="cd09071">
    <property type="entry name" value="FAR_C"/>
    <property type="match status" value="1"/>
</dbReference>
<dbReference type="EC" id="1.2.1.84" evidence="4"/>
<evidence type="ECO:0000313" key="8">
    <source>
        <dbReference type="EMBL" id="CAL8136104.1"/>
    </source>
</evidence>
<evidence type="ECO:0000313" key="9">
    <source>
        <dbReference type="Proteomes" id="UP001642540"/>
    </source>
</evidence>
<comment type="caution">
    <text evidence="8">The sequence shown here is derived from an EMBL/GenBank/DDBJ whole genome shotgun (WGS) entry which is preliminary data.</text>
</comment>
<feature type="compositionally biased region" description="Basic and acidic residues" evidence="5">
    <location>
        <begin position="1"/>
        <end position="10"/>
    </location>
</feature>
<dbReference type="Proteomes" id="UP001642540">
    <property type="component" value="Unassembled WGS sequence"/>
</dbReference>
<evidence type="ECO:0000259" key="7">
    <source>
        <dbReference type="Pfam" id="PF07993"/>
    </source>
</evidence>
<comment type="function">
    <text evidence="4">Catalyzes the reduction of fatty acyl-CoA to fatty alcohols.</text>
</comment>
<dbReference type="InterPro" id="IPR036291">
    <property type="entry name" value="NAD(P)-bd_dom_sf"/>
</dbReference>
<keyword evidence="9" id="KW-1185">Reference proteome</keyword>
<feature type="compositionally biased region" description="Basic and acidic residues" evidence="5">
    <location>
        <begin position="36"/>
        <end position="57"/>
    </location>
</feature>
<feature type="region of interest" description="Disordered" evidence="5">
    <location>
        <begin position="1"/>
        <end position="62"/>
    </location>
</feature>
<evidence type="ECO:0000256" key="2">
    <source>
        <dbReference type="ARBA" id="ARBA00022516"/>
    </source>
</evidence>
<dbReference type="PANTHER" id="PTHR11011:SF116">
    <property type="entry name" value="FATTY ACYL-COA REDUCTASE CG5065-RELATED"/>
    <property type="match status" value="1"/>
</dbReference>
<dbReference type="CDD" id="cd05236">
    <property type="entry name" value="FAR-N_SDR_e"/>
    <property type="match status" value="1"/>
</dbReference>
<evidence type="ECO:0000256" key="4">
    <source>
        <dbReference type="RuleBase" id="RU363097"/>
    </source>
</evidence>
<evidence type="ECO:0000256" key="3">
    <source>
        <dbReference type="ARBA" id="ARBA00023098"/>
    </source>
</evidence>
<dbReference type="InterPro" id="IPR013120">
    <property type="entry name" value="FAR_NAD-bd"/>
</dbReference>
<evidence type="ECO:0000256" key="1">
    <source>
        <dbReference type="ARBA" id="ARBA00005928"/>
    </source>
</evidence>
<evidence type="ECO:0000259" key="6">
    <source>
        <dbReference type="Pfam" id="PF03015"/>
    </source>
</evidence>
<reference evidence="8 9" key="1">
    <citation type="submission" date="2024-08" db="EMBL/GenBank/DDBJ databases">
        <authorList>
            <person name="Cucini C."/>
            <person name="Frati F."/>
        </authorList>
    </citation>
    <scope>NUCLEOTIDE SEQUENCE [LARGE SCALE GENOMIC DNA]</scope>
</reference>
<evidence type="ECO:0000256" key="5">
    <source>
        <dbReference type="SAM" id="MobiDB-lite"/>
    </source>
</evidence>
<dbReference type="PANTHER" id="PTHR11011">
    <property type="entry name" value="MALE STERILITY PROTEIN 2-RELATED"/>
    <property type="match status" value="1"/>
</dbReference>
<keyword evidence="3 4" id="KW-0443">Lipid metabolism</keyword>
<dbReference type="SUPFAM" id="SSF51735">
    <property type="entry name" value="NAD(P)-binding Rossmann-fold domains"/>
    <property type="match status" value="1"/>
</dbReference>
<dbReference type="Pfam" id="PF07993">
    <property type="entry name" value="NAD_binding_4"/>
    <property type="match status" value="1"/>
</dbReference>